<keyword evidence="3" id="KW-1185">Reference proteome</keyword>
<dbReference type="Pfam" id="PF06966">
    <property type="entry name" value="DUF1295"/>
    <property type="match status" value="1"/>
</dbReference>
<dbReference type="OrthoDB" id="67965at2759"/>
<dbReference type="Proteomes" id="UP000807306">
    <property type="component" value="Unassembled WGS sequence"/>
</dbReference>
<reference evidence="2" key="1">
    <citation type="submission" date="2020-11" db="EMBL/GenBank/DDBJ databases">
        <authorList>
            <consortium name="DOE Joint Genome Institute"/>
            <person name="Ahrendt S."/>
            <person name="Riley R."/>
            <person name="Andreopoulos W."/>
            <person name="Labutti K."/>
            <person name="Pangilinan J."/>
            <person name="Ruiz-Duenas F.J."/>
            <person name="Barrasa J.M."/>
            <person name="Sanchez-Garcia M."/>
            <person name="Camarero S."/>
            <person name="Miyauchi S."/>
            <person name="Serrano A."/>
            <person name="Linde D."/>
            <person name="Babiker R."/>
            <person name="Drula E."/>
            <person name="Ayuso-Fernandez I."/>
            <person name="Pacheco R."/>
            <person name="Padilla G."/>
            <person name="Ferreira P."/>
            <person name="Barriuso J."/>
            <person name="Kellner H."/>
            <person name="Castanera R."/>
            <person name="Alfaro M."/>
            <person name="Ramirez L."/>
            <person name="Pisabarro A.G."/>
            <person name="Kuo A."/>
            <person name="Tritt A."/>
            <person name="Lipzen A."/>
            <person name="He G."/>
            <person name="Yan M."/>
            <person name="Ng V."/>
            <person name="Cullen D."/>
            <person name="Martin F."/>
            <person name="Rosso M.-N."/>
            <person name="Henrissat B."/>
            <person name="Hibbett D."/>
            <person name="Martinez A.T."/>
            <person name="Grigoriev I.V."/>
        </authorList>
    </citation>
    <scope>NUCLEOTIDE SEQUENCE</scope>
    <source>
        <strain evidence="2">CBS 506.95</strain>
    </source>
</reference>
<dbReference type="PANTHER" id="PTHR32251">
    <property type="entry name" value="3-OXO-5-ALPHA-STEROID 4-DEHYDROGENASE"/>
    <property type="match status" value="1"/>
</dbReference>
<comment type="caution">
    <text evidence="2">The sequence shown here is derived from an EMBL/GenBank/DDBJ whole genome shotgun (WGS) entry which is preliminary data.</text>
</comment>
<protein>
    <recommendedName>
        <fullName evidence="4">Steroid 5-alpha reductase C-terminal domain-containing protein</fullName>
    </recommendedName>
</protein>
<evidence type="ECO:0000256" key="1">
    <source>
        <dbReference type="SAM" id="Phobius"/>
    </source>
</evidence>
<name>A0A9P6JLE8_9AGAR</name>
<dbReference type="AlphaFoldDB" id="A0A9P6JLE8"/>
<evidence type="ECO:0008006" key="4">
    <source>
        <dbReference type="Google" id="ProtNLM"/>
    </source>
</evidence>
<sequence>MSQRNLVQRGKKHSSPLGSTLFIALRSLDPVIQYGILAHGVGGSLLGRVGLQVIPNGPPIQTGIGFIDALQLSPYRLLLLAMSTGSVLKHFFWLLYTSKEAVSISAAVGISMGNVTGNAMINLIATTTLASSLPVSPTITQPTVIIGGVLYLVGFLTEVFAEVQRKLFKDDPKNEGKACTSGFWSITRHINYTGYVLWKTGHFLAGGGLTVATIGGFLVAKDFVDRAIPELDAYASKRYGTQWESYKRKTYYKLIPGII</sequence>
<evidence type="ECO:0000313" key="2">
    <source>
        <dbReference type="EMBL" id="KAF9525136.1"/>
    </source>
</evidence>
<dbReference type="EMBL" id="MU157888">
    <property type="protein sequence ID" value="KAF9525136.1"/>
    <property type="molecule type" value="Genomic_DNA"/>
</dbReference>
<dbReference type="Gene3D" id="1.20.120.1630">
    <property type="match status" value="1"/>
</dbReference>
<dbReference type="PANTHER" id="PTHR32251:SF15">
    <property type="entry name" value="3-OXO-5-ALPHA-STEROID 4-DEHYDROGENASE (DUF1295)"/>
    <property type="match status" value="1"/>
</dbReference>
<gene>
    <name evidence="2" type="ORF">CPB83DRAFT_860062</name>
</gene>
<keyword evidence="1" id="KW-0812">Transmembrane</keyword>
<organism evidence="2 3">
    <name type="scientific">Crepidotus variabilis</name>
    <dbReference type="NCBI Taxonomy" id="179855"/>
    <lineage>
        <taxon>Eukaryota</taxon>
        <taxon>Fungi</taxon>
        <taxon>Dikarya</taxon>
        <taxon>Basidiomycota</taxon>
        <taxon>Agaricomycotina</taxon>
        <taxon>Agaricomycetes</taxon>
        <taxon>Agaricomycetidae</taxon>
        <taxon>Agaricales</taxon>
        <taxon>Agaricineae</taxon>
        <taxon>Crepidotaceae</taxon>
        <taxon>Crepidotus</taxon>
    </lineage>
</organism>
<proteinExistence type="predicted"/>
<keyword evidence="1" id="KW-0472">Membrane</keyword>
<evidence type="ECO:0000313" key="3">
    <source>
        <dbReference type="Proteomes" id="UP000807306"/>
    </source>
</evidence>
<dbReference type="GO" id="GO:0016020">
    <property type="term" value="C:membrane"/>
    <property type="evidence" value="ECO:0007669"/>
    <property type="project" value="TreeGrafter"/>
</dbReference>
<accession>A0A9P6JLE8</accession>
<feature type="transmembrane region" description="Helical" evidence="1">
    <location>
        <begin position="139"/>
        <end position="161"/>
    </location>
</feature>
<keyword evidence="1" id="KW-1133">Transmembrane helix</keyword>
<dbReference type="InterPro" id="IPR010721">
    <property type="entry name" value="UstE-like"/>
</dbReference>